<reference evidence="2" key="1">
    <citation type="submission" date="2016-10" db="EMBL/GenBank/DDBJ databases">
        <authorList>
            <person name="Varghese N."/>
            <person name="Submissions S."/>
        </authorList>
    </citation>
    <scope>NUCLEOTIDE SEQUENCE [LARGE SCALE GENOMIC DNA]</scope>
    <source>
        <strain evidence="2">CGMCC 1.10783</strain>
    </source>
</reference>
<keyword evidence="2" id="KW-1185">Reference proteome</keyword>
<dbReference type="EMBL" id="FNEI01000002">
    <property type="protein sequence ID" value="SDI37001.1"/>
    <property type="molecule type" value="Genomic_DNA"/>
</dbReference>
<accession>A0A1G8K0N6</accession>
<organism evidence="1 2">
    <name type="scientific">Arthrobacter cupressi</name>
    <dbReference type="NCBI Taxonomy" id="1045773"/>
    <lineage>
        <taxon>Bacteria</taxon>
        <taxon>Bacillati</taxon>
        <taxon>Actinomycetota</taxon>
        <taxon>Actinomycetes</taxon>
        <taxon>Micrococcales</taxon>
        <taxon>Micrococcaceae</taxon>
        <taxon>Arthrobacter</taxon>
    </lineage>
</organism>
<dbReference type="Proteomes" id="UP000182130">
    <property type="component" value="Unassembled WGS sequence"/>
</dbReference>
<evidence type="ECO:0000313" key="1">
    <source>
        <dbReference type="EMBL" id="SDI37001.1"/>
    </source>
</evidence>
<name>A0A1G8K0N6_9MICC</name>
<gene>
    <name evidence="1" type="ORF">SAMN05216555_10293</name>
</gene>
<evidence type="ECO:0000313" key="2">
    <source>
        <dbReference type="Proteomes" id="UP000182130"/>
    </source>
</evidence>
<dbReference type="STRING" id="1045773.SAMN05216555_10293"/>
<proteinExistence type="predicted"/>
<dbReference type="AlphaFoldDB" id="A0A1G8K0N6"/>
<protein>
    <submittedName>
        <fullName evidence="1">Uncharacterized protein</fullName>
    </submittedName>
</protein>
<sequence>MAVVQCLVVVAVCGALGSCSRYPVNPPPCFPPKYSVQPTTARPGETITVSAPDATCNPSYGMDARIEVSVTDAAGTEVFKKTGPMNNDGGFAFTFKVPAGLKPGRAGVTAVPYGLDWCDDTGKNNRLSRQKTGDGIARTSCVIPVVPLTIRP</sequence>